<gene>
    <name evidence="3" type="ORF">SAMN05444354_123128</name>
</gene>
<evidence type="ECO:0000259" key="2">
    <source>
        <dbReference type="Pfam" id="PF01609"/>
    </source>
</evidence>
<keyword evidence="4" id="KW-1185">Reference proteome</keyword>
<proteinExistence type="predicted"/>
<feature type="compositionally biased region" description="Basic and acidic residues" evidence="1">
    <location>
        <begin position="17"/>
        <end position="41"/>
    </location>
</feature>
<evidence type="ECO:0000313" key="4">
    <source>
        <dbReference type="Proteomes" id="UP000182719"/>
    </source>
</evidence>
<feature type="domain" description="Transposase IS4-like" evidence="2">
    <location>
        <begin position="55"/>
        <end position="139"/>
    </location>
</feature>
<protein>
    <submittedName>
        <fullName evidence="3">Transposase DDE domain-containing protein</fullName>
    </submittedName>
</protein>
<dbReference type="EMBL" id="FOAP01000023">
    <property type="protein sequence ID" value="SEM81453.1"/>
    <property type="molecule type" value="Genomic_DNA"/>
</dbReference>
<evidence type="ECO:0000313" key="3">
    <source>
        <dbReference type="EMBL" id="SEM81453.1"/>
    </source>
</evidence>
<name>A0A1H8BF52_STIAU</name>
<dbReference type="Pfam" id="PF01609">
    <property type="entry name" value="DDE_Tnp_1"/>
    <property type="match status" value="1"/>
</dbReference>
<dbReference type="GO" id="GO:0003677">
    <property type="term" value="F:DNA binding"/>
    <property type="evidence" value="ECO:0007669"/>
    <property type="project" value="InterPro"/>
</dbReference>
<dbReference type="GO" id="GO:0004803">
    <property type="term" value="F:transposase activity"/>
    <property type="evidence" value="ECO:0007669"/>
    <property type="project" value="InterPro"/>
</dbReference>
<dbReference type="PANTHER" id="PTHR33408">
    <property type="entry name" value="TRANSPOSASE"/>
    <property type="match status" value="1"/>
</dbReference>
<dbReference type="GO" id="GO:0006313">
    <property type="term" value="P:DNA transposition"/>
    <property type="evidence" value="ECO:0007669"/>
    <property type="project" value="InterPro"/>
</dbReference>
<dbReference type="AlphaFoldDB" id="A0A1H8BF52"/>
<evidence type="ECO:0000256" key="1">
    <source>
        <dbReference type="SAM" id="MobiDB-lite"/>
    </source>
</evidence>
<dbReference type="InterPro" id="IPR002559">
    <property type="entry name" value="Transposase_11"/>
</dbReference>
<accession>A0A1H8BF52</accession>
<reference evidence="4" key="1">
    <citation type="submission" date="2016-10" db="EMBL/GenBank/DDBJ databases">
        <authorList>
            <person name="Varghese N."/>
            <person name="Submissions S."/>
        </authorList>
    </citation>
    <scope>NUCLEOTIDE SEQUENCE [LARGE SCALE GENOMIC DNA]</scope>
    <source>
        <strain evidence="4">DSM 17044</strain>
    </source>
</reference>
<dbReference type="Proteomes" id="UP000182719">
    <property type="component" value="Unassembled WGS sequence"/>
</dbReference>
<dbReference type="PANTHER" id="PTHR33408:SF2">
    <property type="entry name" value="TRANSPOSASE DDE DOMAIN-CONTAINING PROTEIN"/>
    <property type="match status" value="1"/>
</dbReference>
<feature type="region of interest" description="Disordered" evidence="1">
    <location>
        <begin position="1"/>
        <end position="61"/>
    </location>
</feature>
<organism evidence="3 4">
    <name type="scientific">Stigmatella aurantiaca</name>
    <dbReference type="NCBI Taxonomy" id="41"/>
    <lineage>
        <taxon>Bacteria</taxon>
        <taxon>Pseudomonadati</taxon>
        <taxon>Myxococcota</taxon>
        <taxon>Myxococcia</taxon>
        <taxon>Myxococcales</taxon>
        <taxon>Cystobacterineae</taxon>
        <taxon>Archangiaceae</taxon>
        <taxon>Stigmatella</taxon>
    </lineage>
</organism>
<sequence length="151" mass="16861">MALAAEKEKRLKRIRKAQQELEQEAREKAEQKGQKPEEAKPNSKVQRNFTDPESRIMPRGGSFQQSYNAQVAVDADTQLIVAQAVGQSPSDARQLEPMVKQVEANTGLVPKQLSADSGYFCREDMEQVEQRGVELFVAPVRSKHGQEPTPA</sequence>